<evidence type="ECO:0000256" key="6">
    <source>
        <dbReference type="SAM" id="Phobius"/>
    </source>
</evidence>
<feature type="domain" description="Amino acid transporter transmembrane" evidence="7">
    <location>
        <begin position="85"/>
        <end position="249"/>
    </location>
</feature>
<keyword evidence="9" id="KW-1185">Reference proteome</keyword>
<feature type="transmembrane region" description="Helical" evidence="6">
    <location>
        <begin position="774"/>
        <end position="795"/>
    </location>
</feature>
<organism evidence="8 9">
    <name type="scientific">Durusdinium trenchii</name>
    <dbReference type="NCBI Taxonomy" id="1381693"/>
    <lineage>
        <taxon>Eukaryota</taxon>
        <taxon>Sar</taxon>
        <taxon>Alveolata</taxon>
        <taxon>Dinophyceae</taxon>
        <taxon>Suessiales</taxon>
        <taxon>Symbiodiniaceae</taxon>
        <taxon>Durusdinium</taxon>
    </lineage>
</organism>
<keyword evidence="4 6" id="KW-0472">Membrane</keyword>
<sequence>MADTPSGNTPGIVRRGTLAFGQLGQEARLDPNYGSVEAPETGESVSPSSGKRKPLDRRQTFTEGEIQHPSKYQTWTIEQDEDTMSDLSLVINMLADISPAGVLPLAFGMSGTGYIPSIMLLLLFGTAAAYMMFLVSRTIEIAGVKSYDRLWEKCIGRDSKWIPTVVLWLVCFGNALAYICMVGDLISMCLPGFGIHFLPRSYCIALLALFPLLPLCMLKDLSALAPTSFLALIAVLYMAIMMVIRYADGSYLPGGQYHGFPRPSGHVANFGIASLLLVNNLSIAFLCECGQECSSRRNRTLAEMEQSAAEVQRAAAQLSLCKVDWLRCYESAAGQDVLGSEALRNARDDAEVEAVKAAAVAQSTQMDWTIVASSQCAMSGPTHGTAQGAHGMLGTARSGVHEGHGMADGALHDAVRTVSPASHGEVGDAHGHGASGDFATAKHHLEHRWMEKTAFGAAERVVERMTERVGERLAERVGERMTERVGERLVEGVGERLAERSAERLVERGMERGAEIALQRAGQGAARHIVGRAIGESLRMTEHATMQALKALRVLVPFVGMLFVIHLAEHDWHRFMEEWKARRSVSCSLFALALLGDAMDTLAHVCVISAGLVHIDHDFLHSTENYGMGFAVMACCSVVAGEISSAKAQRFVDHRPGKFGRRVFTAFMLASVLFATTMLLGYATFGDRAEGVVLNNYAKEDMLANIARFGMGFANVFSLPLMFSGLREATLVLLATAVPDTVVFDQVWFQNALSALMLGVIAVLGIIVTDVSTVIGLVGAICGSAIIYVIPCLLFDRASSKFLGLGDERAHPYERMLVQTIGFTGVVLMFAGSMASILL</sequence>
<accession>A0ABP0IRU1</accession>
<keyword evidence="2 6" id="KW-0812">Transmembrane</keyword>
<evidence type="ECO:0000313" key="9">
    <source>
        <dbReference type="Proteomes" id="UP001642464"/>
    </source>
</evidence>
<feature type="transmembrane region" description="Helical" evidence="6">
    <location>
        <begin position="663"/>
        <end position="685"/>
    </location>
</feature>
<comment type="subcellular location">
    <subcellularLocation>
        <location evidence="1">Membrane</location>
        <topology evidence="1">Multi-pass membrane protein</topology>
    </subcellularLocation>
</comment>
<name>A0ABP0IRU1_9DINO</name>
<feature type="domain" description="Amino acid transporter transmembrane" evidence="7">
    <location>
        <begin position="658"/>
        <end position="837"/>
    </location>
</feature>
<feature type="transmembrane region" description="Helical" evidence="6">
    <location>
        <begin position="165"/>
        <end position="186"/>
    </location>
</feature>
<proteinExistence type="predicted"/>
<feature type="transmembrane region" description="Helical" evidence="6">
    <location>
        <begin position="626"/>
        <end position="643"/>
    </location>
</feature>
<reference evidence="8 9" key="1">
    <citation type="submission" date="2024-02" db="EMBL/GenBank/DDBJ databases">
        <authorList>
            <person name="Chen Y."/>
            <person name="Shah S."/>
            <person name="Dougan E. K."/>
            <person name="Thang M."/>
            <person name="Chan C."/>
        </authorList>
    </citation>
    <scope>NUCLEOTIDE SEQUENCE [LARGE SCALE GENOMIC DNA]</scope>
</reference>
<feature type="transmembrane region" description="Helical" evidence="6">
    <location>
        <begin position="747"/>
        <end position="768"/>
    </location>
</feature>
<evidence type="ECO:0000256" key="3">
    <source>
        <dbReference type="ARBA" id="ARBA00022989"/>
    </source>
</evidence>
<evidence type="ECO:0000256" key="4">
    <source>
        <dbReference type="ARBA" id="ARBA00023136"/>
    </source>
</evidence>
<evidence type="ECO:0000256" key="2">
    <source>
        <dbReference type="ARBA" id="ARBA00022692"/>
    </source>
</evidence>
<feature type="transmembrane region" description="Helical" evidence="6">
    <location>
        <begin position="113"/>
        <end position="135"/>
    </location>
</feature>
<gene>
    <name evidence="8" type="ORF">SCF082_LOCUS8013</name>
</gene>
<feature type="transmembrane region" description="Helical" evidence="6">
    <location>
        <begin position="705"/>
        <end position="726"/>
    </location>
</feature>
<feature type="transmembrane region" description="Helical" evidence="6">
    <location>
        <begin position="267"/>
        <end position="287"/>
    </location>
</feature>
<keyword evidence="3 6" id="KW-1133">Transmembrane helix</keyword>
<dbReference type="PANTHER" id="PTHR22950">
    <property type="entry name" value="AMINO ACID TRANSPORTER"/>
    <property type="match status" value="1"/>
</dbReference>
<evidence type="ECO:0000313" key="8">
    <source>
        <dbReference type="EMBL" id="CAK9004034.1"/>
    </source>
</evidence>
<feature type="transmembrane region" description="Helical" evidence="6">
    <location>
        <begin position="548"/>
        <end position="568"/>
    </location>
</feature>
<evidence type="ECO:0000259" key="7">
    <source>
        <dbReference type="Pfam" id="PF01490"/>
    </source>
</evidence>
<comment type="caution">
    <text evidence="8">The sequence shown here is derived from an EMBL/GenBank/DDBJ whole genome shotgun (WGS) entry which is preliminary data.</text>
</comment>
<protein>
    <submittedName>
        <fullName evidence="8">Vacuolar amino acid transporter 2</fullName>
    </submittedName>
</protein>
<feature type="transmembrane region" description="Helical" evidence="6">
    <location>
        <begin position="198"/>
        <end position="217"/>
    </location>
</feature>
<evidence type="ECO:0000256" key="1">
    <source>
        <dbReference type="ARBA" id="ARBA00004141"/>
    </source>
</evidence>
<dbReference type="Pfam" id="PF01490">
    <property type="entry name" value="Aa_trans"/>
    <property type="match status" value="2"/>
</dbReference>
<dbReference type="Proteomes" id="UP001642464">
    <property type="component" value="Unassembled WGS sequence"/>
</dbReference>
<dbReference type="PANTHER" id="PTHR22950:SF652">
    <property type="entry name" value="TRANSMEMBRANE AMINO ACID TRANSPORTER FAMILY PROTEIN"/>
    <property type="match status" value="1"/>
</dbReference>
<feature type="region of interest" description="Disordered" evidence="5">
    <location>
        <begin position="30"/>
        <end position="61"/>
    </location>
</feature>
<feature type="transmembrane region" description="Helical" evidence="6">
    <location>
        <begin position="816"/>
        <end position="838"/>
    </location>
</feature>
<dbReference type="InterPro" id="IPR013057">
    <property type="entry name" value="AA_transpt_TM"/>
</dbReference>
<evidence type="ECO:0000256" key="5">
    <source>
        <dbReference type="SAM" id="MobiDB-lite"/>
    </source>
</evidence>
<feature type="transmembrane region" description="Helical" evidence="6">
    <location>
        <begin position="229"/>
        <end position="247"/>
    </location>
</feature>
<dbReference type="EMBL" id="CAXAMM010004558">
    <property type="protein sequence ID" value="CAK9004034.1"/>
    <property type="molecule type" value="Genomic_DNA"/>
</dbReference>